<feature type="compositionally biased region" description="Low complexity" evidence="1">
    <location>
        <begin position="318"/>
        <end position="338"/>
    </location>
</feature>
<feature type="region of interest" description="Disordered" evidence="1">
    <location>
        <begin position="292"/>
        <end position="311"/>
    </location>
</feature>
<evidence type="ECO:0000256" key="1">
    <source>
        <dbReference type="SAM" id="MobiDB-lite"/>
    </source>
</evidence>
<dbReference type="EMBL" id="JACXYY010000003">
    <property type="protein sequence ID" value="MBD3914492.1"/>
    <property type="molecule type" value="Genomic_DNA"/>
</dbReference>
<sequence length="385" mass="38542">MRTTLSAVAAATLASTLGTSLMAVPAHADGSRTLSGPTTGDPDVFMTYVSCSDVFGQGAAAQSRINLGPYAAPMGRRSLGLVPAGQGSASGPYSTFGSLAGADSSLSVAATGGARGVSYIVTVTSTSPAGTAWVGRSDVDVAAGSWSQVSTASLTYDWKLVDLASRAPVSDAGSATPAAFAASNGDGRGFVVTGFGCDGRPFNLDAIRAGGSTLDFEGISLTTVAGAQKQQATAGEQVALTGRVADAGGRLTGDPLVLESRTPGGAWRPVGPPVLADPDGVSRIAVPVEQTTEFRWQRPESQYADQGWSEPVTVTVAPPAVPQEQPGDQGDQGNQSDQKPGQQADQKAGDQSDQKSGGKADQKAAGADAAGADQAGVPVEAGAEQ</sequence>
<feature type="compositionally biased region" description="Basic and acidic residues" evidence="1">
    <location>
        <begin position="347"/>
        <end position="362"/>
    </location>
</feature>
<feature type="region of interest" description="Disordered" evidence="1">
    <location>
        <begin position="318"/>
        <end position="385"/>
    </location>
</feature>
<evidence type="ECO:0000313" key="4">
    <source>
        <dbReference type="Proteomes" id="UP000649289"/>
    </source>
</evidence>
<proteinExistence type="predicted"/>
<name>A0ABR8MEV3_9ACTN</name>
<feature type="compositionally biased region" description="Low complexity" evidence="1">
    <location>
        <begin position="363"/>
        <end position="376"/>
    </location>
</feature>
<accession>A0ABR8MEV3</accession>
<evidence type="ECO:0000256" key="2">
    <source>
        <dbReference type="SAM" id="SignalP"/>
    </source>
</evidence>
<gene>
    <name evidence="3" type="ORF">IEZ25_07685</name>
</gene>
<feature type="chain" id="PRO_5045246638" description="Htaa domain-containing protein" evidence="2">
    <location>
        <begin position="29"/>
        <end position="385"/>
    </location>
</feature>
<evidence type="ECO:0000313" key="3">
    <source>
        <dbReference type="EMBL" id="MBD3914492.1"/>
    </source>
</evidence>
<dbReference type="RefSeq" id="WP_191198831.1">
    <property type="nucleotide sequence ID" value="NZ_BAAAPA010000004.1"/>
</dbReference>
<keyword evidence="2" id="KW-0732">Signal</keyword>
<comment type="caution">
    <text evidence="3">The sequence shown here is derived from an EMBL/GenBank/DDBJ whole genome shotgun (WGS) entry which is preliminary data.</text>
</comment>
<evidence type="ECO:0008006" key="5">
    <source>
        <dbReference type="Google" id="ProtNLM"/>
    </source>
</evidence>
<reference evidence="3 4" key="1">
    <citation type="submission" date="2020-09" db="EMBL/GenBank/DDBJ databases">
        <title>novel species in genus Nocardioides.</title>
        <authorList>
            <person name="Zhang G."/>
        </authorList>
    </citation>
    <scope>NUCLEOTIDE SEQUENCE [LARGE SCALE GENOMIC DNA]</scope>
    <source>
        <strain evidence="3 4">19197</strain>
    </source>
</reference>
<feature type="signal peptide" evidence="2">
    <location>
        <begin position="1"/>
        <end position="28"/>
    </location>
</feature>
<feature type="compositionally biased region" description="Polar residues" evidence="1">
    <location>
        <begin position="292"/>
        <end position="304"/>
    </location>
</feature>
<organism evidence="3 4">
    <name type="scientific">Nocardioides hwasunensis</name>
    <dbReference type="NCBI Taxonomy" id="397258"/>
    <lineage>
        <taxon>Bacteria</taxon>
        <taxon>Bacillati</taxon>
        <taxon>Actinomycetota</taxon>
        <taxon>Actinomycetes</taxon>
        <taxon>Propionibacteriales</taxon>
        <taxon>Nocardioidaceae</taxon>
        <taxon>Nocardioides</taxon>
    </lineage>
</organism>
<keyword evidence="4" id="KW-1185">Reference proteome</keyword>
<protein>
    <recommendedName>
        <fullName evidence="5">Htaa domain-containing protein</fullName>
    </recommendedName>
</protein>
<dbReference type="Proteomes" id="UP000649289">
    <property type="component" value="Unassembled WGS sequence"/>
</dbReference>